<comment type="caution">
    <text evidence="2">The sequence shown here is derived from an EMBL/GenBank/DDBJ whole genome shotgun (WGS) entry which is preliminary data.</text>
</comment>
<evidence type="ECO:0000256" key="1">
    <source>
        <dbReference type="SAM" id="MobiDB-lite"/>
    </source>
</evidence>
<dbReference type="AlphaFoldDB" id="A0A9D2IQ05"/>
<dbReference type="Proteomes" id="UP000824029">
    <property type="component" value="Unassembled WGS sequence"/>
</dbReference>
<dbReference type="EMBL" id="DXBZ01000102">
    <property type="protein sequence ID" value="HIZ18540.1"/>
    <property type="molecule type" value="Genomic_DNA"/>
</dbReference>
<name>A0A9D2IQ05_9ACTN</name>
<proteinExistence type="predicted"/>
<reference evidence="2" key="2">
    <citation type="submission" date="2021-04" db="EMBL/GenBank/DDBJ databases">
        <authorList>
            <person name="Gilroy R."/>
        </authorList>
    </citation>
    <scope>NUCLEOTIDE SEQUENCE</scope>
    <source>
        <strain evidence="2">ChiHecolR3B27-1887</strain>
    </source>
</reference>
<gene>
    <name evidence="2" type="ORF">IAA22_05475</name>
</gene>
<evidence type="ECO:0000313" key="3">
    <source>
        <dbReference type="Proteomes" id="UP000824029"/>
    </source>
</evidence>
<protein>
    <submittedName>
        <fullName evidence="2">Uncharacterized protein</fullName>
    </submittedName>
</protein>
<sequence length="121" mass="13288">MADAYKGFAIQFGDDTTDLSSRLPSLRRDFSEVERELRAIYRTPELGPGNVELLGQRIRYSSEQANILREHLNLVNAALTSGGVKRGSPGLWPTPARGPDDPRRLPDTMAAVETTNGYDAA</sequence>
<accession>A0A9D2IQ05</accession>
<reference evidence="2" key="1">
    <citation type="journal article" date="2021" name="PeerJ">
        <title>Extensive microbial diversity within the chicken gut microbiome revealed by metagenomics and culture.</title>
        <authorList>
            <person name="Gilroy R."/>
            <person name="Ravi A."/>
            <person name="Getino M."/>
            <person name="Pursley I."/>
            <person name="Horton D.L."/>
            <person name="Alikhan N.F."/>
            <person name="Baker D."/>
            <person name="Gharbi K."/>
            <person name="Hall N."/>
            <person name="Watson M."/>
            <person name="Adriaenssens E.M."/>
            <person name="Foster-Nyarko E."/>
            <person name="Jarju S."/>
            <person name="Secka A."/>
            <person name="Antonio M."/>
            <person name="Oren A."/>
            <person name="Chaudhuri R.R."/>
            <person name="La Ragione R."/>
            <person name="Hildebrand F."/>
            <person name="Pallen M.J."/>
        </authorList>
    </citation>
    <scope>NUCLEOTIDE SEQUENCE</scope>
    <source>
        <strain evidence="2">ChiHecolR3B27-1887</strain>
    </source>
</reference>
<evidence type="ECO:0000313" key="2">
    <source>
        <dbReference type="EMBL" id="HIZ18540.1"/>
    </source>
</evidence>
<organism evidence="2 3">
    <name type="scientific">Candidatus Olsenella stercoravium</name>
    <dbReference type="NCBI Taxonomy" id="2838713"/>
    <lineage>
        <taxon>Bacteria</taxon>
        <taxon>Bacillati</taxon>
        <taxon>Actinomycetota</taxon>
        <taxon>Coriobacteriia</taxon>
        <taxon>Coriobacteriales</taxon>
        <taxon>Atopobiaceae</taxon>
        <taxon>Olsenella</taxon>
    </lineage>
</organism>
<feature type="region of interest" description="Disordered" evidence="1">
    <location>
        <begin position="84"/>
        <end position="107"/>
    </location>
</feature>